<reference evidence="1 2" key="1">
    <citation type="submission" date="2021-03" db="EMBL/GenBank/DDBJ databases">
        <title>Antimicrobial resistance genes in bacteria isolated from Japanese honey, and their potential for conferring macrolide and lincosamide resistance in the American foulbrood pathogen Paenibacillus larvae.</title>
        <authorList>
            <person name="Okamoto M."/>
            <person name="Kumagai M."/>
            <person name="Kanamori H."/>
            <person name="Takamatsu D."/>
        </authorList>
    </citation>
    <scope>NUCLEOTIDE SEQUENCE [LARGE SCALE GENOMIC DNA]</scope>
    <source>
        <strain evidence="1 2">J15TS10</strain>
    </source>
</reference>
<evidence type="ECO:0000313" key="2">
    <source>
        <dbReference type="Proteomes" id="UP000681290"/>
    </source>
</evidence>
<accession>A0ABQ4MWG7</accession>
<sequence>MLNTDANLFVLILGLFKTTYIEGNKTTALKQIPQKYNMNDLATVFKKYLTLNLFNSIYRKIA</sequence>
<name>A0ABQ4MWG7_9BACL</name>
<dbReference type="EMBL" id="BOSM01000008">
    <property type="protein sequence ID" value="GIP60270.1"/>
    <property type="molecule type" value="Genomic_DNA"/>
</dbReference>
<dbReference type="Proteomes" id="UP000681290">
    <property type="component" value="Unassembled WGS sequence"/>
</dbReference>
<evidence type="ECO:0000313" key="1">
    <source>
        <dbReference type="EMBL" id="GIP60270.1"/>
    </source>
</evidence>
<comment type="caution">
    <text evidence="1">The sequence shown here is derived from an EMBL/GenBank/DDBJ whole genome shotgun (WGS) entry which is preliminary data.</text>
</comment>
<protein>
    <submittedName>
        <fullName evidence="1">Uncharacterized protein</fullName>
    </submittedName>
</protein>
<keyword evidence="2" id="KW-1185">Reference proteome</keyword>
<organism evidence="1 2">
    <name type="scientific">Paenibacillus woosongensis</name>
    <dbReference type="NCBI Taxonomy" id="307580"/>
    <lineage>
        <taxon>Bacteria</taxon>
        <taxon>Bacillati</taxon>
        <taxon>Bacillota</taxon>
        <taxon>Bacilli</taxon>
        <taxon>Bacillales</taxon>
        <taxon>Paenibacillaceae</taxon>
        <taxon>Paenibacillus</taxon>
    </lineage>
</organism>
<proteinExistence type="predicted"/>
<gene>
    <name evidence="1" type="ORF">J15TS10_40840</name>
</gene>